<evidence type="ECO:0000313" key="4">
    <source>
        <dbReference type="EMBL" id="GFR29220.1"/>
    </source>
</evidence>
<feature type="compositionally biased region" description="Low complexity" evidence="1">
    <location>
        <begin position="1820"/>
        <end position="1837"/>
    </location>
</feature>
<feature type="compositionally biased region" description="Polar residues" evidence="1">
    <location>
        <begin position="1791"/>
        <end position="1806"/>
    </location>
</feature>
<feature type="region of interest" description="Disordered" evidence="1">
    <location>
        <begin position="1235"/>
        <end position="1260"/>
    </location>
</feature>
<feature type="compositionally biased region" description="Polar residues" evidence="1">
    <location>
        <begin position="1714"/>
        <end position="1724"/>
    </location>
</feature>
<feature type="compositionally biased region" description="Polar residues" evidence="1">
    <location>
        <begin position="509"/>
        <end position="523"/>
    </location>
</feature>
<protein>
    <recommendedName>
        <fullName evidence="3">Tubuliform egg casing silk strands structural domain-containing protein</fullName>
    </recommendedName>
</protein>
<feature type="compositionally biased region" description="Polar residues" evidence="1">
    <location>
        <begin position="1737"/>
        <end position="1760"/>
    </location>
</feature>
<feature type="compositionally biased region" description="Polar residues" evidence="1">
    <location>
        <begin position="450"/>
        <end position="480"/>
    </location>
</feature>
<feature type="compositionally biased region" description="Polar residues" evidence="1">
    <location>
        <begin position="1578"/>
        <end position="1594"/>
    </location>
</feature>
<dbReference type="Proteomes" id="UP000887116">
    <property type="component" value="Unassembled WGS sequence"/>
</dbReference>
<feature type="compositionally biased region" description="Low complexity" evidence="1">
    <location>
        <begin position="1108"/>
        <end position="1125"/>
    </location>
</feature>
<evidence type="ECO:0000256" key="2">
    <source>
        <dbReference type="SAM" id="SignalP"/>
    </source>
</evidence>
<keyword evidence="5" id="KW-1185">Reference proteome</keyword>
<feature type="compositionally biased region" description="Polar residues" evidence="1">
    <location>
        <begin position="1418"/>
        <end position="1452"/>
    </location>
</feature>
<feature type="region of interest" description="Disordered" evidence="1">
    <location>
        <begin position="1337"/>
        <end position="1373"/>
    </location>
</feature>
<feature type="compositionally biased region" description="Polar residues" evidence="1">
    <location>
        <begin position="1356"/>
        <end position="1372"/>
    </location>
</feature>
<feature type="domain" description="Tubuliform egg casing silk strands structural" evidence="3">
    <location>
        <begin position="626"/>
        <end position="752"/>
    </location>
</feature>
<feature type="region of interest" description="Disordered" evidence="1">
    <location>
        <begin position="1003"/>
        <end position="1046"/>
    </location>
</feature>
<evidence type="ECO:0000259" key="3">
    <source>
        <dbReference type="Pfam" id="PF12042"/>
    </source>
</evidence>
<feature type="compositionally biased region" description="Polar residues" evidence="1">
    <location>
        <begin position="584"/>
        <end position="602"/>
    </location>
</feature>
<feature type="chain" id="PRO_5036447112" description="Tubuliform egg casing silk strands structural domain-containing protein" evidence="2">
    <location>
        <begin position="24"/>
        <end position="2276"/>
    </location>
</feature>
<organism evidence="4 5">
    <name type="scientific">Trichonephila clavata</name>
    <name type="common">Joro spider</name>
    <name type="synonym">Nephila clavata</name>
    <dbReference type="NCBI Taxonomy" id="2740835"/>
    <lineage>
        <taxon>Eukaryota</taxon>
        <taxon>Metazoa</taxon>
        <taxon>Ecdysozoa</taxon>
        <taxon>Arthropoda</taxon>
        <taxon>Chelicerata</taxon>
        <taxon>Arachnida</taxon>
        <taxon>Araneae</taxon>
        <taxon>Araneomorphae</taxon>
        <taxon>Entelegynae</taxon>
        <taxon>Araneoidea</taxon>
        <taxon>Nephilidae</taxon>
        <taxon>Trichonephila</taxon>
    </lineage>
</organism>
<feature type="region of interest" description="Disordered" evidence="1">
    <location>
        <begin position="378"/>
        <end position="602"/>
    </location>
</feature>
<feature type="compositionally biased region" description="Polar residues" evidence="1">
    <location>
        <begin position="306"/>
        <end position="340"/>
    </location>
</feature>
<feature type="compositionally biased region" description="Polar residues" evidence="1">
    <location>
        <begin position="748"/>
        <end position="763"/>
    </location>
</feature>
<feature type="compositionally biased region" description="Polar residues" evidence="1">
    <location>
        <begin position="1919"/>
        <end position="1936"/>
    </location>
</feature>
<feature type="region of interest" description="Disordered" evidence="1">
    <location>
        <begin position="1169"/>
        <end position="1192"/>
    </location>
</feature>
<dbReference type="InterPro" id="IPR021915">
    <property type="entry name" value="RP1-2"/>
</dbReference>
<feature type="region of interest" description="Disordered" evidence="1">
    <location>
        <begin position="1532"/>
        <end position="1956"/>
    </location>
</feature>
<feature type="compositionally biased region" description="Low complexity" evidence="1">
    <location>
        <begin position="2044"/>
        <end position="2071"/>
    </location>
</feature>
<feature type="compositionally biased region" description="Low complexity" evidence="1">
    <location>
        <begin position="1337"/>
        <end position="1349"/>
    </location>
</feature>
<feature type="region of interest" description="Disordered" evidence="1">
    <location>
        <begin position="289"/>
        <end position="340"/>
    </location>
</feature>
<feature type="compositionally biased region" description="Polar residues" evidence="1">
    <location>
        <begin position="1244"/>
        <end position="1260"/>
    </location>
</feature>
<feature type="compositionally biased region" description="Polar residues" evidence="1">
    <location>
        <begin position="942"/>
        <end position="953"/>
    </location>
</feature>
<feature type="region of interest" description="Disordered" evidence="1">
    <location>
        <begin position="2031"/>
        <end position="2080"/>
    </location>
</feature>
<feature type="compositionally biased region" description="Low complexity" evidence="1">
    <location>
        <begin position="491"/>
        <end position="500"/>
    </location>
</feature>
<feature type="compositionally biased region" description="Acidic residues" evidence="1">
    <location>
        <begin position="965"/>
        <end position="980"/>
    </location>
</feature>
<dbReference type="OrthoDB" id="6436970at2759"/>
<keyword evidence="2" id="KW-0732">Signal</keyword>
<feature type="signal peptide" evidence="2">
    <location>
        <begin position="1"/>
        <end position="23"/>
    </location>
</feature>
<feature type="compositionally biased region" description="Low complexity" evidence="1">
    <location>
        <begin position="1031"/>
        <end position="1046"/>
    </location>
</feature>
<dbReference type="Pfam" id="PF12042">
    <property type="entry name" value="RP1-2"/>
    <property type="match status" value="1"/>
</dbReference>
<feature type="compositionally biased region" description="Polar residues" evidence="1">
    <location>
        <begin position="1137"/>
        <end position="1153"/>
    </location>
</feature>
<feature type="compositionally biased region" description="Low complexity" evidence="1">
    <location>
        <begin position="1947"/>
        <end position="1956"/>
    </location>
</feature>
<feature type="compositionally biased region" description="Polar residues" evidence="1">
    <location>
        <begin position="1003"/>
        <end position="1025"/>
    </location>
</feature>
<feature type="compositionally biased region" description="Polar residues" evidence="1">
    <location>
        <begin position="816"/>
        <end position="841"/>
    </location>
</feature>
<feature type="region of interest" description="Disordered" evidence="1">
    <location>
        <begin position="166"/>
        <end position="207"/>
    </location>
</feature>
<dbReference type="EMBL" id="BMAO01009186">
    <property type="protein sequence ID" value="GFR29220.1"/>
    <property type="molecule type" value="Genomic_DNA"/>
</dbReference>
<evidence type="ECO:0000256" key="1">
    <source>
        <dbReference type="SAM" id="MobiDB-lite"/>
    </source>
</evidence>
<proteinExistence type="predicted"/>
<feature type="region of interest" description="Disordered" evidence="1">
    <location>
        <begin position="1388"/>
        <end position="1519"/>
    </location>
</feature>
<feature type="compositionally biased region" description="Polar residues" evidence="1">
    <location>
        <begin position="1640"/>
        <end position="1649"/>
    </location>
</feature>
<feature type="region of interest" description="Disordered" evidence="1">
    <location>
        <begin position="748"/>
        <end position="989"/>
    </location>
</feature>
<feature type="compositionally biased region" description="Polar residues" evidence="1">
    <location>
        <begin position="1063"/>
        <end position="1080"/>
    </location>
</feature>
<comment type="caution">
    <text evidence="4">The sequence shown here is derived from an EMBL/GenBank/DDBJ whole genome shotgun (WGS) entry which is preliminary data.</text>
</comment>
<feature type="compositionally biased region" description="Basic and acidic residues" evidence="1">
    <location>
        <begin position="1902"/>
        <end position="1918"/>
    </location>
</feature>
<feature type="compositionally biased region" description="Polar residues" evidence="1">
    <location>
        <begin position="289"/>
        <end position="299"/>
    </location>
</feature>
<feature type="compositionally biased region" description="Basic residues" evidence="1">
    <location>
        <begin position="796"/>
        <end position="808"/>
    </location>
</feature>
<feature type="compositionally biased region" description="Polar residues" evidence="1">
    <location>
        <begin position="378"/>
        <end position="427"/>
    </location>
</feature>
<accession>A0A8X6JBS2</accession>
<dbReference type="InterPro" id="IPR043070">
    <property type="entry name" value="Spidroin_repeat"/>
</dbReference>
<feature type="region of interest" description="Disordered" evidence="1">
    <location>
        <begin position="1063"/>
        <end position="1155"/>
    </location>
</feature>
<evidence type="ECO:0000313" key="5">
    <source>
        <dbReference type="Proteomes" id="UP000887116"/>
    </source>
</evidence>
<feature type="compositionally biased region" description="Low complexity" evidence="1">
    <location>
        <begin position="1180"/>
        <end position="1192"/>
    </location>
</feature>
<gene>
    <name evidence="4" type="ORF">TNCT_83251</name>
</gene>
<feature type="compositionally biased region" description="Polar residues" evidence="1">
    <location>
        <begin position="885"/>
        <end position="919"/>
    </location>
</feature>
<dbReference type="Gene3D" id="1.10.274.60">
    <property type="entry name" value="Spidroin, repetitive domain"/>
    <property type="match status" value="1"/>
</dbReference>
<feature type="compositionally biased region" description="Polar residues" evidence="1">
    <location>
        <begin position="1467"/>
        <end position="1482"/>
    </location>
</feature>
<sequence>MMFSKFTGIIIAFAILYPSPAIGGKECFWCNRETARNYVTCFITRLKEHAQFGIRPDILDDMQLSILAASDAITKTPDDLRIKIMNGALAGEISGLIVYLVGSLNQNADIMVGQATKLAGECYSSVTGMQHSIFSDNLGHMVIDMLDDSAPNSDYDVEPSYDYIAGSNNNGPRFDYSDQAPPEGNQPILPFNQQDSFLPQNRGPVSEYSQPQYFQAARPSLAVVKSAPSSGAFPHPLQLPSAQESFQYSPRQDIPREQTFQERPNQPSPIAPPPILEYGLVNPAISQQNNRVNGNQRTPNMDLRNQRNPTQNVPFNRQPFATENRPGNQAPQFNNGPNVNYNSGRDYGWVPDRLEPYNAAVPQANRFYNLPQNFNQNSGISTVGNQPDATQNFPGLLSQQRNRPLNNVPLNGKAQQPNQGFYNQPADSASVPIKNFGNNDAKQTGGIPQHGQNSEPQLAPQDSSLSTLSNDGERLQPNTEQQRFNPPPNNWFPLNNQNFPSSDDAPIRSQPSNSWFPNFNRNNPDSDEESSSIQTQNESENTKLPKYNWFPFFNRNKQESDSESEPTQVPIESRSTKAPAIQKPSKTLTTKKPIKQPNTKASTLQKITTSEMPKTTTPPKSRISPAKACAVEFGEEMFVKLLKGDEFYSIFDEDLTHDLAISVGSEVVKKAMQDYGLSKYANDAAKNCAREISLLPSAANSQAYAEKMAKSVMTIFYRNRLLKGNCKTEGGNVAENILNVLKIVASNSDTNGKIGQNNTPEDSPSNEDFKSSYEEETQPPSEETSVDSKLPNTVSTHKRLPPKLKLKSKIPSQQQGNSDMLSQSNATPSNLNLSPLQNPPSTLKDENTAVGITQKPNRLNLRPQKPPQDGRYSSRHIPIRPLPGNKNNVLPTKNTDTEVSAETIQETDQESPVNNSPPGKNQPLVSPKSGLLHKRPGLPDGSNDNVPQINGPNPDNIEKGVDATETSEVDEPTGEIDEASFESNQPSLISENRRYPLNKLENQFNNAPQSNDHLIPNNNDNSAATSDEGVPINNLPRRNNQPLPLPDNKGFLFDRPWNLNKNAPQSNDRLIPNNNDNAAATSDEGIPINNLPVRSNQPLPLPENRVIPFNNRPRNLNNNVPPTNNGQDFNSNDDTETTVFNEGNNTPNDTPSRQRGLFNFSLLKKLIGDSDNNNEDNPLSDNVSSFDNDNTDTTTAEVATLNGENPVNIPVNGPFIPSGNRYAFNRLGSLINSALQTGDDPTPENANTATAPDLGSSLNNPFNLQFPRSGNRRNPFNNRLGNQDKNVLQPIDGLIPANNENGAIAIAISDGGSSANDFPLGNNQPPILRNRGFPLYNEPGNNGPNINNNDDATLEPTISSEGNFPSNSQLRNNRPVRFPLLKKLGRDYDIDDKPSQIDDALSSNDDDVAATFDGKNPVNDQFNQPNPLSGNRRNPFNKLGNQNSDVPQSNDDLASDNKDGTVAAETASDSGNNPNDNTNVESAANGGNLVSNPFNRHLPLRGNRYPLNKFGDQDTNAPQTNYNLAPDNDGAVAAETASGRGNDPFNQPSPLPGNRRYPFFKPENQNSNVPESSLMPENDNTNAEPAGNPANNLFNRHLPLRGNRYPLNKFGDQDTNAPQTNDNLAPDNDGAVASEMASGRGNNPFNQLSPLPGNGRYPLNRPENQDRSVPESSSGLIPENDSTETEPVANGGNPTNPFNRQFPLPGNRRYPFSRNRNQDNNGESFLNAPESSDDLTSDNTEMTAATATTSDQGDSVSESPLGNKRPKILPRFKSPLSKSQKVNVDEVDESAPQNNDRQNSDKNMYTTPAAVEFDAGNDANKFPTNNNQPDNNNLAENKPVENDGSSNQPLTVNAPKIPDSAVEASSQTPKELNSGPGNQGEETENNERPDSLGKQHSKHKEKPGNDEKSTTRSKDNTRTTKPAVSLTTPVPIQSESPPDDGSEDKNSNSLLDTLSDSSAGNEIQFLMKSALESVSPDGFDYKKFTSAMTSVASDMKKQHPKWNSDVTLKKLYVSTIVALIQDMQNIATKPADYNIQPKPEPQPSSNSDSGSYSSKRQQSVVAASANSESSSYNPPTKDQTGTVLEATLSEPVPINNRPLDNYQNVEEMVHANSKNGPIQTNILPPSQNAGLNNVGFNNNFQPVQDFKRNYNNGGRIAPFSHPQIAGNNNANVGFKRNILPSNDYEYDYNSGGAIATSNFAQNAGNNNKNVGFDNNRPLNSNYDSGMEAVSTDYGKNVGFIQPSRNFNSNYNYGRVLPSGFAQNAGNNYGVGGFNNY</sequence>
<feature type="compositionally biased region" description="Polar residues" evidence="1">
    <location>
        <begin position="1613"/>
        <end position="1623"/>
    </location>
</feature>
<reference evidence="4" key="1">
    <citation type="submission" date="2020-07" db="EMBL/GenBank/DDBJ databases">
        <title>Multicomponent nature underlies the extraordinary mechanical properties of spider dragline silk.</title>
        <authorList>
            <person name="Kono N."/>
            <person name="Nakamura H."/>
            <person name="Mori M."/>
            <person name="Yoshida Y."/>
            <person name="Ohtoshi R."/>
            <person name="Malay A.D."/>
            <person name="Moran D.A.P."/>
            <person name="Tomita M."/>
            <person name="Numata K."/>
            <person name="Arakawa K."/>
        </authorList>
    </citation>
    <scope>NUCLEOTIDE SEQUENCE</scope>
</reference>
<name>A0A8X6JBS2_TRICU</name>